<evidence type="ECO:0008006" key="3">
    <source>
        <dbReference type="Google" id="ProtNLM"/>
    </source>
</evidence>
<reference evidence="1 2" key="1">
    <citation type="submission" date="2021-04" db="EMBL/GenBank/DDBJ databases">
        <title>Draft genome sequence of Paenibacillus cisolokensis, LC2-13A.</title>
        <authorList>
            <person name="Uke A."/>
            <person name="Chhe C."/>
            <person name="Baramee S."/>
            <person name="Kosugi A."/>
        </authorList>
    </citation>
    <scope>NUCLEOTIDE SEQUENCE [LARGE SCALE GENOMIC DNA]</scope>
    <source>
        <strain evidence="1 2">LC2-13A</strain>
    </source>
</reference>
<proteinExistence type="predicted"/>
<dbReference type="EMBL" id="BOVJ01000068">
    <property type="protein sequence ID" value="GIQ63697.1"/>
    <property type="molecule type" value="Genomic_DNA"/>
</dbReference>
<comment type="caution">
    <text evidence="1">The sequence shown here is derived from an EMBL/GenBank/DDBJ whole genome shotgun (WGS) entry which is preliminary data.</text>
</comment>
<sequence length="218" mass="24923">MRDITDNLSNKYCGYVLLLQPYIAFNSNVLVTNGRDPVPLTIDDLARIWGVSKRTARGIVAEFEARSILFEDGGRFTLNDRYHFRKKANDEVDALIKTYFTALRAFRLTAADLGFVYKLLPYVHYETNLVCADPFAPAEEITFLSDKEIGDIVGMTETKTKEALGRLRKARIIGEWIDAEDRRKKFTALNPYVFYRKQGEPDGMLAALFADKRLPNDH</sequence>
<name>A0ABQ4N6A8_9BACL</name>
<evidence type="ECO:0000313" key="1">
    <source>
        <dbReference type="EMBL" id="GIQ63697.1"/>
    </source>
</evidence>
<dbReference type="Proteomes" id="UP000680304">
    <property type="component" value="Unassembled WGS sequence"/>
</dbReference>
<organism evidence="1 2">
    <name type="scientific">Paenibacillus cisolokensis</name>
    <dbReference type="NCBI Taxonomy" id="1658519"/>
    <lineage>
        <taxon>Bacteria</taxon>
        <taxon>Bacillati</taxon>
        <taxon>Bacillota</taxon>
        <taxon>Bacilli</taxon>
        <taxon>Bacillales</taxon>
        <taxon>Paenibacillaceae</taxon>
        <taxon>Paenibacillus</taxon>
    </lineage>
</organism>
<gene>
    <name evidence="1" type="ORF">PACILC2_22650</name>
</gene>
<evidence type="ECO:0000313" key="2">
    <source>
        <dbReference type="Proteomes" id="UP000680304"/>
    </source>
</evidence>
<protein>
    <recommendedName>
        <fullName evidence="3">HTH crp-type domain-containing protein</fullName>
    </recommendedName>
</protein>
<keyword evidence="2" id="KW-1185">Reference proteome</keyword>
<accession>A0ABQ4N6A8</accession>